<name>A0A6J4PZ11_9CYAN</name>
<sequence length="89" mass="9408">MYIISFKSSSVGISSRLSVSQATQTTAEKPSAAKVSSKALMLTGLVTSLLGVVPALPARKVIIDTLHCLLSKAVSRCRRLLHSKIIVGD</sequence>
<evidence type="ECO:0000313" key="1">
    <source>
        <dbReference type="EMBL" id="CAA9423674.1"/>
    </source>
</evidence>
<gene>
    <name evidence="1" type="ORF">AVDCRST_MAG94-7150</name>
</gene>
<organism evidence="1">
    <name type="scientific">uncultured Leptolyngbya sp</name>
    <dbReference type="NCBI Taxonomy" id="332963"/>
    <lineage>
        <taxon>Bacteria</taxon>
        <taxon>Bacillati</taxon>
        <taxon>Cyanobacteriota</taxon>
        <taxon>Cyanophyceae</taxon>
        <taxon>Leptolyngbyales</taxon>
        <taxon>Leptolyngbyaceae</taxon>
        <taxon>Leptolyngbya group</taxon>
        <taxon>Leptolyngbya</taxon>
        <taxon>environmental samples</taxon>
    </lineage>
</organism>
<protein>
    <submittedName>
        <fullName evidence="1">Uncharacterized protein</fullName>
    </submittedName>
</protein>
<dbReference type="EMBL" id="CADCTY010002444">
    <property type="protein sequence ID" value="CAA9423674.1"/>
    <property type="molecule type" value="Genomic_DNA"/>
</dbReference>
<dbReference type="AlphaFoldDB" id="A0A6J4PZ11"/>
<reference evidence="1" key="1">
    <citation type="submission" date="2020-02" db="EMBL/GenBank/DDBJ databases">
        <authorList>
            <person name="Meier V. D."/>
        </authorList>
    </citation>
    <scope>NUCLEOTIDE SEQUENCE</scope>
    <source>
        <strain evidence="1">AVDCRST_MAG94</strain>
    </source>
</reference>
<proteinExistence type="predicted"/>
<accession>A0A6J4PZ11</accession>